<organism evidence="1 2">
    <name type="scientific">Racocetra persica</name>
    <dbReference type="NCBI Taxonomy" id="160502"/>
    <lineage>
        <taxon>Eukaryota</taxon>
        <taxon>Fungi</taxon>
        <taxon>Fungi incertae sedis</taxon>
        <taxon>Mucoromycota</taxon>
        <taxon>Glomeromycotina</taxon>
        <taxon>Glomeromycetes</taxon>
        <taxon>Diversisporales</taxon>
        <taxon>Gigasporaceae</taxon>
        <taxon>Racocetra</taxon>
    </lineage>
</organism>
<gene>
    <name evidence="1" type="ORF">RPERSI_LOCUS10414</name>
</gene>
<dbReference type="EMBL" id="CAJVQC010020592">
    <property type="protein sequence ID" value="CAG8709077.1"/>
    <property type="molecule type" value="Genomic_DNA"/>
</dbReference>
<comment type="caution">
    <text evidence="1">The sequence shown here is derived from an EMBL/GenBank/DDBJ whole genome shotgun (WGS) entry which is preliminary data.</text>
</comment>
<protein>
    <submittedName>
        <fullName evidence="1">2091_t:CDS:1</fullName>
    </submittedName>
</protein>
<dbReference type="Proteomes" id="UP000789920">
    <property type="component" value="Unassembled WGS sequence"/>
</dbReference>
<proteinExistence type="predicted"/>
<sequence length="118" mass="12980">MKEGVPEIVAQRKAVKNANKILIIGGDPKMTDLAKQLRELNENLIFGEKIIFPSSGIGDAFGTKPNTKVIETLDKSLIEKDTALVKVKPTLQLDHDNNAHIFVLGDIKILKKQTCLSC</sequence>
<name>A0ACA9PHG6_9GLOM</name>
<keyword evidence="2" id="KW-1185">Reference proteome</keyword>
<reference evidence="1" key="1">
    <citation type="submission" date="2021-06" db="EMBL/GenBank/DDBJ databases">
        <authorList>
            <person name="Kallberg Y."/>
            <person name="Tangrot J."/>
            <person name="Rosling A."/>
        </authorList>
    </citation>
    <scope>NUCLEOTIDE SEQUENCE</scope>
    <source>
        <strain evidence="1">MA461A</strain>
    </source>
</reference>
<accession>A0ACA9PHG6</accession>
<evidence type="ECO:0000313" key="2">
    <source>
        <dbReference type="Proteomes" id="UP000789920"/>
    </source>
</evidence>
<evidence type="ECO:0000313" key="1">
    <source>
        <dbReference type="EMBL" id="CAG8709077.1"/>
    </source>
</evidence>